<dbReference type="AlphaFoldDB" id="F2JM29"/>
<dbReference type="STRING" id="642492.Clole_4137"/>
<dbReference type="MEROPS" id="U57.001"/>
<name>F2JM29_CELLD</name>
<evidence type="ECO:0000313" key="1">
    <source>
        <dbReference type="EMBL" id="ADZ85809.1"/>
    </source>
</evidence>
<proteinExistence type="predicted"/>
<dbReference type="NCBIfam" id="TIGR02855">
    <property type="entry name" value="spore_yabG"/>
    <property type="match status" value="1"/>
</dbReference>
<dbReference type="Proteomes" id="UP000008467">
    <property type="component" value="Chromosome"/>
</dbReference>
<dbReference type="EMBL" id="CP002582">
    <property type="protein sequence ID" value="ADZ85809.1"/>
    <property type="molecule type" value="Genomic_DNA"/>
</dbReference>
<accession>F2JM29</accession>
<organism evidence="1 2">
    <name type="scientific">Cellulosilyticum lentocellum (strain ATCC 49066 / DSM 5427 / NCIMB 11756 / RHM5)</name>
    <name type="common">Clostridium lentocellum</name>
    <dbReference type="NCBI Taxonomy" id="642492"/>
    <lineage>
        <taxon>Bacteria</taxon>
        <taxon>Bacillati</taxon>
        <taxon>Bacillota</taxon>
        <taxon>Clostridia</taxon>
        <taxon>Lachnospirales</taxon>
        <taxon>Cellulosilyticaceae</taxon>
        <taxon>Cellulosilyticum</taxon>
    </lineage>
</organism>
<keyword evidence="2" id="KW-1185">Reference proteome</keyword>
<protein>
    <submittedName>
        <fullName evidence="1">Sporulation peptidase YabG</fullName>
    </submittedName>
</protein>
<dbReference type="Pfam" id="PF05582">
    <property type="entry name" value="Peptidase_U57"/>
    <property type="match status" value="1"/>
</dbReference>
<dbReference type="InterPro" id="IPR008764">
    <property type="entry name" value="Peptidase_U57"/>
</dbReference>
<dbReference type="HOGENOM" id="CLU_083246_0_0_9"/>
<evidence type="ECO:0000313" key="2">
    <source>
        <dbReference type="Proteomes" id="UP000008467"/>
    </source>
</evidence>
<dbReference type="eggNOG" id="ENOG502Z7P7">
    <property type="taxonomic scope" value="Bacteria"/>
</dbReference>
<dbReference type="KEGG" id="cle:Clole_4137"/>
<reference evidence="1 2" key="1">
    <citation type="journal article" date="2011" name="J. Bacteriol.">
        <title>Complete genome sequence of the cellulose-degrading bacterium Cellulosilyticum lentocellum.</title>
        <authorList>
            <consortium name="US DOE Joint Genome Institute"/>
            <person name="Miller D.A."/>
            <person name="Suen G."/>
            <person name="Bruce D."/>
            <person name="Copeland A."/>
            <person name="Cheng J.F."/>
            <person name="Detter C."/>
            <person name="Goodwin L.A."/>
            <person name="Han C.S."/>
            <person name="Hauser L.J."/>
            <person name="Land M.L."/>
            <person name="Lapidus A."/>
            <person name="Lucas S."/>
            <person name="Meincke L."/>
            <person name="Pitluck S."/>
            <person name="Tapia R."/>
            <person name="Teshima H."/>
            <person name="Woyke T."/>
            <person name="Fox B.G."/>
            <person name="Angert E.R."/>
            <person name="Currie C.R."/>
        </authorList>
    </citation>
    <scope>NUCLEOTIDE SEQUENCE [LARGE SCALE GENOMIC DNA]</scope>
    <source>
        <strain evidence="2">ATCC 49066 / DSM 5427 / NCIMB 11756 / RHM5</strain>
    </source>
</reference>
<dbReference type="PIRSF" id="PIRSF011575">
    <property type="entry name" value="YabG"/>
    <property type="match status" value="1"/>
</dbReference>
<gene>
    <name evidence="1" type="ordered locus">Clole_4137</name>
</gene>
<sequence length="332" mass="37987">MLNIGDYVVRLSYNKDILFRITYISPNQIARLKGVSYRVIADAPISDLELSVGMRYTNEESSIMSTIEATVEKIMKKRAEIEKGKDPRFQKTGTVLHVDGDAFYLNLCLKYYKMLDIPAIGEHISESEQPKRIKYLLEKYAPDILVLTGHDALNKNYKTLYDISEYRNSQYFVESVKRARAIKPNMSELVIFAGACQSYFEEILAAGADFAASPDRVLIHALDPVFIVEKIAECPFYKVLPIEEALENTITQFNGLGGYEILGKCRRGGPVVTDKQKNEAKENREQEEHVTLDPAHMTKEDIERELARPLFKDTRDEFESKIKQYINKHPSL</sequence>